<feature type="chain" id="PRO_5046746785" evidence="1">
    <location>
        <begin position="20"/>
        <end position="202"/>
    </location>
</feature>
<evidence type="ECO:0000313" key="3">
    <source>
        <dbReference type="Proteomes" id="UP001207742"/>
    </source>
</evidence>
<dbReference type="EMBL" id="JAPDNS010000001">
    <property type="protein sequence ID" value="MCW3483026.1"/>
    <property type="molecule type" value="Genomic_DNA"/>
</dbReference>
<accession>A0ABT3IGG5</accession>
<name>A0ABT3IGG5_9BACT</name>
<evidence type="ECO:0000256" key="1">
    <source>
        <dbReference type="SAM" id="SignalP"/>
    </source>
</evidence>
<sequence>MKKQSFFLAAFALSVTLFASCSKKDDDQPAPTPPPVTPPANTIVANTYNNLDADVAGKGSFTLFSIAENKIIPNSDSATTKWDIGFRATTIIVNGGTSGPGQAAAQVTTGVYNNLYIAPEAGYATDGPTKAITGWYSYNMDTHLISPVAGKFFVIKTANGKYAKLEVFSYYKDAPSPANPTAPSRYYSFRYVYQADGSRNFK</sequence>
<dbReference type="Pfam" id="PF14064">
    <property type="entry name" value="HmuY"/>
    <property type="match status" value="1"/>
</dbReference>
<dbReference type="InterPro" id="IPR025921">
    <property type="entry name" value="HmuY"/>
</dbReference>
<dbReference type="PROSITE" id="PS51257">
    <property type="entry name" value="PROKAR_LIPOPROTEIN"/>
    <property type="match status" value="1"/>
</dbReference>
<protein>
    <submittedName>
        <fullName evidence="2">HmuY family protein</fullName>
    </submittedName>
</protein>
<comment type="caution">
    <text evidence="2">The sequence shown here is derived from an EMBL/GenBank/DDBJ whole genome shotgun (WGS) entry which is preliminary data.</text>
</comment>
<reference evidence="2 3" key="1">
    <citation type="submission" date="2022-10" db="EMBL/GenBank/DDBJ databases">
        <title>Chitinophaga nivalis PC15 sp. nov., isolated from Pyeongchang county, South Korea.</title>
        <authorList>
            <person name="Trinh H.N."/>
        </authorList>
    </citation>
    <scope>NUCLEOTIDE SEQUENCE [LARGE SCALE GENOMIC DNA]</scope>
    <source>
        <strain evidence="2 3">PC14</strain>
    </source>
</reference>
<dbReference type="CDD" id="cd12105">
    <property type="entry name" value="HmuY"/>
    <property type="match status" value="1"/>
</dbReference>
<proteinExistence type="predicted"/>
<dbReference type="RefSeq" id="WP_264727943.1">
    <property type="nucleotide sequence ID" value="NZ_JAPDNR010000001.1"/>
</dbReference>
<feature type="signal peptide" evidence="1">
    <location>
        <begin position="1"/>
        <end position="19"/>
    </location>
</feature>
<gene>
    <name evidence="2" type="ORF">OL497_03940</name>
</gene>
<keyword evidence="3" id="KW-1185">Reference proteome</keyword>
<keyword evidence="1" id="KW-0732">Signal</keyword>
<organism evidence="2 3">
    <name type="scientific">Chitinophaga nivalis</name>
    <dbReference type="NCBI Taxonomy" id="2991709"/>
    <lineage>
        <taxon>Bacteria</taxon>
        <taxon>Pseudomonadati</taxon>
        <taxon>Bacteroidota</taxon>
        <taxon>Chitinophagia</taxon>
        <taxon>Chitinophagales</taxon>
        <taxon>Chitinophagaceae</taxon>
        <taxon>Chitinophaga</taxon>
    </lineage>
</organism>
<dbReference type="Proteomes" id="UP001207742">
    <property type="component" value="Unassembled WGS sequence"/>
</dbReference>
<evidence type="ECO:0000313" key="2">
    <source>
        <dbReference type="EMBL" id="MCW3483026.1"/>
    </source>
</evidence>